<keyword evidence="1 7" id="KW-0436">Ligase</keyword>
<dbReference type="InterPro" id="IPR049940">
    <property type="entry name" value="GluQ/Sye"/>
</dbReference>
<evidence type="ECO:0000256" key="3">
    <source>
        <dbReference type="ARBA" id="ARBA00022741"/>
    </source>
</evidence>
<feature type="binding site" evidence="7">
    <location>
        <position position="67"/>
    </location>
    <ligand>
        <name>L-glutamate</name>
        <dbReference type="ChEBI" id="CHEBI:29985"/>
    </ligand>
</feature>
<dbReference type="GO" id="GO:0005524">
    <property type="term" value="F:ATP binding"/>
    <property type="evidence" value="ECO:0007669"/>
    <property type="project" value="UniProtKB-KW"/>
</dbReference>
<dbReference type="PRINTS" id="PR00987">
    <property type="entry name" value="TRNASYNTHGLU"/>
</dbReference>
<dbReference type="InterPro" id="IPR020058">
    <property type="entry name" value="Glu/Gln-tRNA-synth_Ib_cat-dom"/>
</dbReference>
<dbReference type="GO" id="GO:0004818">
    <property type="term" value="F:glutamate-tRNA ligase activity"/>
    <property type="evidence" value="ECO:0007669"/>
    <property type="project" value="TreeGrafter"/>
</dbReference>
<feature type="binding site" evidence="7">
    <location>
        <position position="123"/>
    </location>
    <ligand>
        <name>Zn(2+)</name>
        <dbReference type="ChEBI" id="CHEBI:29105"/>
    </ligand>
</feature>
<dbReference type="Pfam" id="PF00749">
    <property type="entry name" value="tRNA-synt_1c"/>
    <property type="match status" value="1"/>
</dbReference>
<comment type="cofactor">
    <cofactor evidence="7">
        <name>Zn(2+)</name>
        <dbReference type="ChEBI" id="CHEBI:29105"/>
    </cofactor>
    <text evidence="7">Binds 1 zinc ion per subunit.</text>
</comment>
<feature type="binding site" evidence="7">
    <location>
        <position position="143"/>
    </location>
    <ligand>
        <name>Zn(2+)</name>
        <dbReference type="ChEBI" id="CHEBI:29105"/>
    </ligand>
</feature>
<evidence type="ECO:0000313" key="8">
    <source>
        <dbReference type="EMBL" id="PGF32033.1"/>
    </source>
</evidence>
<dbReference type="GO" id="GO:0006400">
    <property type="term" value="P:tRNA modification"/>
    <property type="evidence" value="ECO:0007669"/>
    <property type="project" value="InterPro"/>
</dbReference>
<accession>A0A8B2VIE1</accession>
<feature type="short sequence motif" description="'HIGH' region" evidence="7">
    <location>
        <begin position="34"/>
        <end position="44"/>
    </location>
</feature>
<evidence type="ECO:0000256" key="6">
    <source>
        <dbReference type="ARBA" id="ARBA00023146"/>
    </source>
</evidence>
<dbReference type="InterPro" id="IPR014729">
    <property type="entry name" value="Rossmann-like_a/b/a_fold"/>
</dbReference>
<feature type="binding site" evidence="7">
    <location>
        <position position="262"/>
    </location>
    <ligand>
        <name>ATP</name>
        <dbReference type="ChEBI" id="CHEBI:30616"/>
    </ligand>
</feature>
<organism evidence="8 9">
    <name type="scientific">Cutibacterium acnes</name>
    <name type="common">Propionibacterium acnes</name>
    <dbReference type="NCBI Taxonomy" id="1747"/>
    <lineage>
        <taxon>Bacteria</taxon>
        <taxon>Bacillati</taxon>
        <taxon>Actinomycetota</taxon>
        <taxon>Actinomycetes</taxon>
        <taxon>Propionibacteriales</taxon>
        <taxon>Propionibacteriaceae</taxon>
        <taxon>Cutibacterium</taxon>
    </lineage>
</organism>
<dbReference type="OrthoDB" id="9807503at2"/>
<evidence type="ECO:0000313" key="9">
    <source>
        <dbReference type="Proteomes" id="UP000226191"/>
    </source>
</evidence>
<gene>
    <name evidence="7" type="primary">gluQ</name>
    <name evidence="8" type="ORF">B1B09_11245</name>
</gene>
<keyword evidence="2 7" id="KW-0479">Metal-binding</keyword>
<feature type="binding site" evidence="7">
    <location>
        <position position="203"/>
    </location>
    <ligand>
        <name>L-glutamate</name>
        <dbReference type="ChEBI" id="CHEBI:29985"/>
    </ligand>
</feature>
<keyword evidence="5 7" id="KW-0067">ATP-binding</keyword>
<evidence type="ECO:0000256" key="5">
    <source>
        <dbReference type="ARBA" id="ARBA00022840"/>
    </source>
</evidence>
<keyword evidence="6 7" id="KW-0030">Aminoacyl-tRNA synthetase</keyword>
<name>A0A8B2VIE1_CUTAC</name>
<proteinExistence type="inferred from homology"/>
<dbReference type="Proteomes" id="UP000226191">
    <property type="component" value="Unassembled WGS sequence"/>
</dbReference>
<dbReference type="AlphaFoldDB" id="A0A8B2VIE1"/>
<feature type="binding site" evidence="7">
    <location>
        <position position="121"/>
    </location>
    <ligand>
        <name>Zn(2+)</name>
        <dbReference type="ChEBI" id="CHEBI:29105"/>
    </ligand>
</feature>
<evidence type="ECO:0000256" key="4">
    <source>
        <dbReference type="ARBA" id="ARBA00022833"/>
    </source>
</evidence>
<dbReference type="GO" id="GO:0005829">
    <property type="term" value="C:cytosol"/>
    <property type="evidence" value="ECO:0007669"/>
    <property type="project" value="TreeGrafter"/>
</dbReference>
<evidence type="ECO:0000256" key="1">
    <source>
        <dbReference type="ARBA" id="ARBA00022598"/>
    </source>
</evidence>
<sequence>MPAASPQLLPTLPLVTDFATTHSGLRHAAGRFAPSPTSALHLGNLRTALAAWLLARSTGRRFVVRIEDLDRARVAAAGKIASTQLRDLESLGLDWDGPVVRQSERLDLYADAVAGLETYPCFCTRREIAAATTAPNEADWHPYPGTCRRLTVQQRHERLTTRAPATRLASQLNTFEATDLARGCARGRVDDLVLVRNDGTPAYNLAVVVDDGLQGVDQVVRARDLWSSAPRQAQLAELLGFIPPVYAHTGLVTGPGGVRLSKSAGAAGLSDLADSGIDHRQVVAWLCRSLGLPEVADPHELVNNVALTPPTPVAGIHRLDPRPLGGAMGWWSDAVLDVAVLRETRRP</sequence>
<evidence type="ECO:0000256" key="2">
    <source>
        <dbReference type="ARBA" id="ARBA00022723"/>
    </source>
</evidence>
<comment type="function">
    <text evidence="7">Catalyzes the tRNA-independent activation of glutamate in presence of ATP and the subsequent transfer of glutamate onto a tRNA(Asp). Glutamate is transferred on the 2-amino-5-(4,5-dihydroxy-2-cyclopenten-1-yl) moiety of the queuosine in the wobble position of the QUC anticodon.</text>
</comment>
<feature type="binding site" evidence="7">
    <location>
        <position position="221"/>
    </location>
    <ligand>
        <name>L-glutamate</name>
        <dbReference type="ChEBI" id="CHEBI:29985"/>
    </ligand>
</feature>
<reference evidence="8 9" key="1">
    <citation type="submission" date="2017-02" db="EMBL/GenBank/DDBJ databases">
        <title>Prevalence of linear plasmids in Cutibacterium acnes isolates obtained from cancerous prostatic tissue.</title>
        <authorList>
            <person name="Davidsson S."/>
            <person name="Bruggemann H."/>
        </authorList>
    </citation>
    <scope>NUCLEOTIDE SEQUENCE [LARGE SCALE GENOMIC DNA]</scope>
    <source>
        <strain evidence="8 9">11-78</strain>
    </source>
</reference>
<dbReference type="GO" id="GO:0008270">
    <property type="term" value="F:zinc ion binding"/>
    <property type="evidence" value="ECO:0007669"/>
    <property type="project" value="UniProtKB-UniRule"/>
</dbReference>
<feature type="short sequence motif" description="'KMSKS' region" evidence="7">
    <location>
        <begin position="259"/>
        <end position="263"/>
    </location>
</feature>
<comment type="caution">
    <text evidence="8">The sequence shown here is derived from an EMBL/GenBank/DDBJ whole genome shotgun (WGS) entry which is preliminary data.</text>
</comment>
<dbReference type="InterPro" id="IPR000924">
    <property type="entry name" value="Glu/Gln-tRNA-synth"/>
</dbReference>
<dbReference type="EC" id="6.1.1.-" evidence="7"/>
<feature type="binding site" evidence="7">
    <location>
        <begin position="31"/>
        <end position="35"/>
    </location>
    <ligand>
        <name>L-glutamate</name>
        <dbReference type="ChEBI" id="CHEBI:29985"/>
    </ligand>
</feature>
<dbReference type="PANTHER" id="PTHR43311:SF1">
    <property type="entry name" value="GLUTAMYL-Q TRNA(ASP) SYNTHETASE"/>
    <property type="match status" value="1"/>
</dbReference>
<dbReference type="EMBL" id="MVCE01000006">
    <property type="protein sequence ID" value="PGF32033.1"/>
    <property type="molecule type" value="Genomic_DNA"/>
</dbReference>
<keyword evidence="3 7" id="KW-0547">Nucleotide-binding</keyword>
<dbReference type="GO" id="GO:0006424">
    <property type="term" value="P:glutamyl-tRNA aminoacylation"/>
    <property type="evidence" value="ECO:0007669"/>
    <property type="project" value="InterPro"/>
</dbReference>
<dbReference type="HAMAP" id="MF_01428">
    <property type="entry name" value="Glu_Q_tRNA_synth"/>
    <property type="match status" value="1"/>
</dbReference>
<dbReference type="NCBIfam" id="NF004315">
    <property type="entry name" value="PRK05710.1-4"/>
    <property type="match status" value="1"/>
</dbReference>
<protein>
    <recommendedName>
        <fullName evidence="7">Glutamyl-Q tRNA(Asp) synthetase</fullName>
        <shortName evidence="7">Glu-Q-RSs</shortName>
        <ecNumber evidence="7">6.1.1.-</ecNumber>
    </recommendedName>
</protein>
<evidence type="ECO:0000256" key="7">
    <source>
        <dbReference type="HAMAP-Rule" id="MF_01428"/>
    </source>
</evidence>
<dbReference type="Gene3D" id="3.40.50.620">
    <property type="entry name" value="HUPs"/>
    <property type="match status" value="1"/>
</dbReference>
<keyword evidence="4 7" id="KW-0862">Zinc</keyword>
<dbReference type="PANTHER" id="PTHR43311">
    <property type="entry name" value="GLUTAMATE--TRNA LIGASE"/>
    <property type="match status" value="1"/>
</dbReference>
<dbReference type="SUPFAM" id="SSF52374">
    <property type="entry name" value="Nucleotidylyl transferase"/>
    <property type="match status" value="1"/>
</dbReference>
<dbReference type="InterPro" id="IPR022380">
    <property type="entry name" value="Glu-Q_tRNA(Asp)_Synthase"/>
</dbReference>
<comment type="similarity">
    <text evidence="7">Belongs to the class-I aminoacyl-tRNA synthetase family. GluQ subfamily.</text>
</comment>
<feature type="binding site" evidence="7">
    <location>
        <position position="147"/>
    </location>
    <ligand>
        <name>Zn(2+)</name>
        <dbReference type="ChEBI" id="CHEBI:29105"/>
    </ligand>
</feature>